<dbReference type="EMBL" id="QUSY01000370">
    <property type="protein sequence ID" value="RHY29976.1"/>
    <property type="molecule type" value="Genomic_DNA"/>
</dbReference>
<keyword evidence="8" id="KW-1185">Reference proteome</keyword>
<dbReference type="GO" id="GO:0036064">
    <property type="term" value="C:ciliary basal body"/>
    <property type="evidence" value="ECO:0007669"/>
    <property type="project" value="TreeGrafter"/>
</dbReference>
<evidence type="ECO:0000256" key="2">
    <source>
        <dbReference type="ARBA" id="ARBA00022741"/>
    </source>
</evidence>
<dbReference type="Proteomes" id="UP000285060">
    <property type="component" value="Unassembled WGS sequence"/>
</dbReference>
<dbReference type="GO" id="GO:0070740">
    <property type="term" value="F:tubulin-glutamic acid ligase activity"/>
    <property type="evidence" value="ECO:0007669"/>
    <property type="project" value="TreeGrafter"/>
</dbReference>
<evidence type="ECO:0000256" key="6">
    <source>
        <dbReference type="SAM" id="MobiDB-lite"/>
    </source>
</evidence>
<evidence type="ECO:0000313" key="7">
    <source>
        <dbReference type="EMBL" id="RHY29976.1"/>
    </source>
</evidence>
<comment type="caution">
    <text evidence="7">The sequence shown here is derived from an EMBL/GenBank/DDBJ whole genome shotgun (WGS) entry which is preliminary data.</text>
</comment>
<dbReference type="GO" id="GO:0015631">
    <property type="term" value="F:tubulin binding"/>
    <property type="evidence" value="ECO:0007669"/>
    <property type="project" value="TreeGrafter"/>
</dbReference>
<evidence type="ECO:0000256" key="3">
    <source>
        <dbReference type="ARBA" id="ARBA00022840"/>
    </source>
</evidence>
<dbReference type="VEuPathDB" id="FungiDB:H310_11348"/>
<gene>
    <name evidence="7" type="ORF">DYB32_004716</name>
</gene>
<keyword evidence="1" id="KW-0436">Ligase</keyword>
<organism evidence="7 8">
    <name type="scientific">Aphanomyces invadans</name>
    <dbReference type="NCBI Taxonomy" id="157072"/>
    <lineage>
        <taxon>Eukaryota</taxon>
        <taxon>Sar</taxon>
        <taxon>Stramenopiles</taxon>
        <taxon>Oomycota</taxon>
        <taxon>Saprolegniomycetes</taxon>
        <taxon>Saprolegniales</taxon>
        <taxon>Verrucalvaceae</taxon>
        <taxon>Aphanomyces</taxon>
    </lineage>
</organism>
<proteinExistence type="predicted"/>
<dbReference type="PROSITE" id="PS51221">
    <property type="entry name" value="TTL"/>
    <property type="match status" value="1"/>
</dbReference>
<reference evidence="7 8" key="1">
    <citation type="submission" date="2018-08" db="EMBL/GenBank/DDBJ databases">
        <title>Aphanomyces genome sequencing and annotation.</title>
        <authorList>
            <person name="Minardi D."/>
            <person name="Oidtmann B."/>
            <person name="Van Der Giezen M."/>
            <person name="Studholme D.J."/>
        </authorList>
    </citation>
    <scope>NUCLEOTIDE SEQUENCE [LARGE SCALE GENOMIC DNA]</scope>
    <source>
        <strain evidence="7 8">NJM0002</strain>
    </source>
</reference>
<dbReference type="Pfam" id="PF03133">
    <property type="entry name" value="TTL"/>
    <property type="match status" value="1"/>
</dbReference>
<dbReference type="PANTHER" id="PTHR12241:SF145">
    <property type="entry name" value="TUBULIN POLYGLUTAMYLASE TTLL5"/>
    <property type="match status" value="1"/>
</dbReference>
<dbReference type="Gene3D" id="3.30.470.20">
    <property type="entry name" value="ATP-grasp fold, B domain"/>
    <property type="match status" value="1"/>
</dbReference>
<dbReference type="GO" id="GO:0005524">
    <property type="term" value="F:ATP binding"/>
    <property type="evidence" value="ECO:0007669"/>
    <property type="project" value="UniProtKB-KW"/>
</dbReference>
<accession>A0A418AWR9</accession>
<keyword evidence="3" id="KW-0067">ATP-binding</keyword>
<sequence>MLLYVQVKRSVNHFPGSLELGRKDKLCQNILRMQRKFGGSFYQIIPETYITGGKDCKPFMTALASSSKALWILKPPNQCCGRGIKIIPGGSDYTYEPAKRYVAQKYSTSKKDVSNRFGHLTNYSVNKKNKAAFQTNQDAAADGEGSKWSYHGMDPSAIHNDIAALIVKTLMCVEAPLVASLHKHTKELDACFELYGFDILLDANVRPWLLEVNVFPSMSSSSPMDKRIKSILVCDTFQLVRWPTLVGGFPDATNASASMPRPKGFMQQDPHHPTLDDNEATWIQALEDEARRVGHFQRIFPTLDTIKYLDFFEKPRPGNAVYATYLQRTSSASALKRTTGATSTNPPRASGKPARRKSLSTKFSQAKAASLSYHL</sequence>
<evidence type="ECO:0000256" key="5">
    <source>
        <dbReference type="ARBA" id="ARBA00049274"/>
    </source>
</evidence>
<dbReference type="GO" id="GO:0000226">
    <property type="term" value="P:microtubule cytoskeleton organization"/>
    <property type="evidence" value="ECO:0007669"/>
    <property type="project" value="TreeGrafter"/>
</dbReference>
<evidence type="ECO:0000256" key="1">
    <source>
        <dbReference type="ARBA" id="ARBA00022598"/>
    </source>
</evidence>
<dbReference type="PANTHER" id="PTHR12241">
    <property type="entry name" value="TUBULIN POLYGLUTAMYLASE"/>
    <property type="match status" value="1"/>
</dbReference>
<feature type="region of interest" description="Disordered" evidence="6">
    <location>
        <begin position="333"/>
        <end position="375"/>
    </location>
</feature>
<protein>
    <recommendedName>
        <fullName evidence="4">Tubulin--tyrosine ligase-like protein 5</fullName>
    </recommendedName>
</protein>
<dbReference type="InterPro" id="IPR004344">
    <property type="entry name" value="TTL/TTLL_fam"/>
</dbReference>
<evidence type="ECO:0000256" key="4">
    <source>
        <dbReference type="ARBA" id="ARBA00041448"/>
    </source>
</evidence>
<comment type="catalytic activity">
    <reaction evidence="5">
        <text>L-glutamyl-[protein] + L-glutamate + ATP = gamma-L-glutamyl-L-glutamyl-[protein] + ADP + phosphate + H(+)</text>
        <dbReference type="Rhea" id="RHEA:60144"/>
        <dbReference type="Rhea" id="RHEA-COMP:10208"/>
        <dbReference type="Rhea" id="RHEA-COMP:15517"/>
        <dbReference type="ChEBI" id="CHEBI:15378"/>
        <dbReference type="ChEBI" id="CHEBI:29973"/>
        <dbReference type="ChEBI" id="CHEBI:29985"/>
        <dbReference type="ChEBI" id="CHEBI:30616"/>
        <dbReference type="ChEBI" id="CHEBI:43474"/>
        <dbReference type="ChEBI" id="CHEBI:143622"/>
        <dbReference type="ChEBI" id="CHEBI:456216"/>
    </reaction>
    <physiologicalReaction direction="left-to-right" evidence="5">
        <dbReference type="Rhea" id="RHEA:60145"/>
    </physiologicalReaction>
</comment>
<keyword evidence="2" id="KW-0547">Nucleotide-binding</keyword>
<dbReference type="SUPFAM" id="SSF56059">
    <property type="entry name" value="Glutathione synthetase ATP-binding domain-like"/>
    <property type="match status" value="1"/>
</dbReference>
<evidence type="ECO:0000313" key="8">
    <source>
        <dbReference type="Proteomes" id="UP000285060"/>
    </source>
</evidence>
<dbReference type="AlphaFoldDB" id="A0A418AWR9"/>
<name>A0A418AWR9_9STRA</name>